<accession>A6GK50</accession>
<keyword evidence="2" id="KW-0732">Signal</keyword>
<dbReference type="InterPro" id="IPR019283">
    <property type="entry name" value="DUF2330"/>
</dbReference>
<dbReference type="eggNOG" id="COG4402">
    <property type="taxonomic scope" value="Bacteria"/>
</dbReference>
<dbReference type="InterPro" id="IPR024038">
    <property type="entry name" value="MYXO-CTERM"/>
</dbReference>
<comment type="caution">
    <text evidence="3">The sequence shown here is derived from an EMBL/GenBank/DDBJ whole genome shotgun (WGS) entry which is preliminary data.</text>
</comment>
<organism evidence="3 4">
    <name type="scientific">Plesiocystis pacifica SIR-1</name>
    <dbReference type="NCBI Taxonomy" id="391625"/>
    <lineage>
        <taxon>Bacteria</taxon>
        <taxon>Pseudomonadati</taxon>
        <taxon>Myxococcota</taxon>
        <taxon>Polyangia</taxon>
        <taxon>Nannocystales</taxon>
        <taxon>Nannocystaceae</taxon>
        <taxon>Plesiocystis</taxon>
    </lineage>
</organism>
<feature type="signal peptide" evidence="2">
    <location>
        <begin position="1"/>
        <end position="24"/>
    </location>
</feature>
<dbReference type="RefSeq" id="WP_006977086.1">
    <property type="nucleotide sequence ID" value="NZ_ABCS01000180.1"/>
</dbReference>
<dbReference type="EMBL" id="ABCS01000180">
    <property type="protein sequence ID" value="EDM73749.1"/>
    <property type="molecule type" value="Genomic_DNA"/>
</dbReference>
<evidence type="ECO:0000256" key="2">
    <source>
        <dbReference type="SAM" id="SignalP"/>
    </source>
</evidence>
<feature type="compositionally biased region" description="Low complexity" evidence="1">
    <location>
        <begin position="523"/>
        <end position="532"/>
    </location>
</feature>
<feature type="region of interest" description="Disordered" evidence="1">
    <location>
        <begin position="408"/>
        <end position="427"/>
    </location>
</feature>
<proteinExistence type="predicted"/>
<evidence type="ECO:0008006" key="5">
    <source>
        <dbReference type="Google" id="ProtNLM"/>
    </source>
</evidence>
<evidence type="ECO:0000256" key="1">
    <source>
        <dbReference type="SAM" id="MobiDB-lite"/>
    </source>
</evidence>
<name>A6GK50_9BACT</name>
<dbReference type="NCBIfam" id="TIGR03901">
    <property type="entry name" value="MYXO-CTERM"/>
    <property type="match status" value="1"/>
</dbReference>
<dbReference type="Pfam" id="PF10092">
    <property type="entry name" value="DUF2330"/>
    <property type="match status" value="1"/>
</dbReference>
<feature type="compositionally biased region" description="Pro residues" evidence="1">
    <location>
        <begin position="472"/>
        <end position="501"/>
    </location>
</feature>
<gene>
    <name evidence="3" type="ORF">PPSIR1_15415</name>
</gene>
<dbReference type="Proteomes" id="UP000005801">
    <property type="component" value="Unassembled WGS sequence"/>
</dbReference>
<feature type="chain" id="PRO_5002695650" description="DUF2330 domain-containing protein" evidence="2">
    <location>
        <begin position="25"/>
        <end position="570"/>
    </location>
</feature>
<evidence type="ECO:0000313" key="3">
    <source>
        <dbReference type="EMBL" id="EDM73749.1"/>
    </source>
</evidence>
<reference evidence="3 4" key="1">
    <citation type="submission" date="2007-06" db="EMBL/GenBank/DDBJ databases">
        <authorList>
            <person name="Shimkets L."/>
            <person name="Ferriera S."/>
            <person name="Johnson J."/>
            <person name="Kravitz S."/>
            <person name="Beeson K."/>
            <person name="Sutton G."/>
            <person name="Rogers Y.-H."/>
            <person name="Friedman R."/>
            <person name="Frazier M."/>
            <person name="Venter J.C."/>
        </authorList>
    </citation>
    <scope>NUCLEOTIDE SEQUENCE [LARGE SCALE GENOMIC DNA]</scope>
    <source>
        <strain evidence="3 4">SIR-1</strain>
    </source>
</reference>
<evidence type="ECO:0000313" key="4">
    <source>
        <dbReference type="Proteomes" id="UP000005801"/>
    </source>
</evidence>
<sequence>MRSSFALALLSLIVLLFAPTPAEAFCGFYVAGADTKMFNDATMVVLMRQGRRTVLSMQNTYAGPPEDFAMVVPVPVVLEEEDVKILPRSIFDRVDRLASPRLVEYWEQDPCAYKKHKRKRSPNKAMADGVAGGVPGGAPADFGVRVESEFEVGEYEVVVLSAQDSTGLDAWLRHENYAIPAKAEALLRPYVQQGHKFFVAKVDASKVKFVDGRVSLSPLRVHYDSDTFSLPIRLGLINAGKSQDLIVHILADDRYEVANYPNVAIPTNIEVKNGVRKRFGSFYAALFDATLREHPGAVVTEYSWMARTCDPCPDRPLSTNELITLGGDVLPQQVSPNITLTRLHARYGKRSLGNDLVFQVAPPIVGGRERVVDDQGRLERGAVPDRNNNFQARYIIRHYWKGEVSCQNPRRRRWGGPWPGVDSKVGRGGGASELAQDLAFVNRKLKLDNYVRQKDEGRLDVELLSKGDASIVPPPVPSDPVPAPTPAPEPEPVPEPEPTPEPQLESAALGSDPDPDPPDAIDDTAPAPAEADGCAHCSTPEGATKWSGLLLLGLAGLAHFGLRRRSCSDG</sequence>
<protein>
    <recommendedName>
        <fullName evidence="5">DUF2330 domain-containing protein</fullName>
    </recommendedName>
</protein>
<dbReference type="STRING" id="391625.PPSIR1_15415"/>
<keyword evidence="4" id="KW-1185">Reference proteome</keyword>
<feature type="compositionally biased region" description="Acidic residues" evidence="1">
    <location>
        <begin position="513"/>
        <end position="522"/>
    </location>
</feature>
<dbReference type="AlphaFoldDB" id="A6GK50"/>
<feature type="region of interest" description="Disordered" evidence="1">
    <location>
        <begin position="466"/>
        <end position="540"/>
    </location>
</feature>